<keyword evidence="2" id="KW-1185">Reference proteome</keyword>
<evidence type="ECO:0000313" key="1">
    <source>
        <dbReference type="EMBL" id="KAJ7654260.1"/>
    </source>
</evidence>
<dbReference type="AlphaFoldDB" id="A0AAD7CN41"/>
<dbReference type="Proteomes" id="UP001221757">
    <property type="component" value="Unassembled WGS sequence"/>
</dbReference>
<protein>
    <submittedName>
        <fullName evidence="1">Uncharacterized protein</fullName>
    </submittedName>
</protein>
<accession>A0AAD7CN41</accession>
<sequence>MFSRGGKSRPLISEVIPALQTLRAALEHAANSDDIADICRIAAYGGGLVLDKYLNIVPECEAYEFSIALSPNLKLQWFEANGRSSTQLRRIREAVTARYHELFKKNAPSAPTPASAPEPTNRGRVRRRFAAVVDPMPQIPVQIPDDIDSYFDTPPLPSLNGKTVLQY</sequence>
<dbReference type="EMBL" id="JARKIE010000324">
    <property type="protein sequence ID" value="KAJ7654260.1"/>
    <property type="molecule type" value="Genomic_DNA"/>
</dbReference>
<proteinExistence type="predicted"/>
<name>A0AAD7CN41_MYCRO</name>
<evidence type="ECO:0000313" key="2">
    <source>
        <dbReference type="Proteomes" id="UP001221757"/>
    </source>
</evidence>
<comment type="caution">
    <text evidence="1">The sequence shown here is derived from an EMBL/GenBank/DDBJ whole genome shotgun (WGS) entry which is preliminary data.</text>
</comment>
<reference evidence="1" key="1">
    <citation type="submission" date="2023-03" db="EMBL/GenBank/DDBJ databases">
        <title>Massive genome expansion in bonnet fungi (Mycena s.s.) driven by repeated elements and novel gene families across ecological guilds.</title>
        <authorList>
            <consortium name="Lawrence Berkeley National Laboratory"/>
            <person name="Harder C.B."/>
            <person name="Miyauchi S."/>
            <person name="Viragh M."/>
            <person name="Kuo A."/>
            <person name="Thoen E."/>
            <person name="Andreopoulos B."/>
            <person name="Lu D."/>
            <person name="Skrede I."/>
            <person name="Drula E."/>
            <person name="Henrissat B."/>
            <person name="Morin E."/>
            <person name="Kohler A."/>
            <person name="Barry K."/>
            <person name="LaButti K."/>
            <person name="Morin E."/>
            <person name="Salamov A."/>
            <person name="Lipzen A."/>
            <person name="Mereny Z."/>
            <person name="Hegedus B."/>
            <person name="Baldrian P."/>
            <person name="Stursova M."/>
            <person name="Weitz H."/>
            <person name="Taylor A."/>
            <person name="Grigoriev I.V."/>
            <person name="Nagy L.G."/>
            <person name="Martin F."/>
            <person name="Kauserud H."/>
        </authorList>
    </citation>
    <scope>NUCLEOTIDE SEQUENCE</scope>
    <source>
        <strain evidence="1">CBHHK067</strain>
    </source>
</reference>
<gene>
    <name evidence="1" type="ORF">B0H17DRAFT_1214418</name>
</gene>
<organism evidence="1 2">
    <name type="scientific">Mycena rosella</name>
    <name type="common">Pink bonnet</name>
    <name type="synonym">Agaricus rosellus</name>
    <dbReference type="NCBI Taxonomy" id="1033263"/>
    <lineage>
        <taxon>Eukaryota</taxon>
        <taxon>Fungi</taxon>
        <taxon>Dikarya</taxon>
        <taxon>Basidiomycota</taxon>
        <taxon>Agaricomycotina</taxon>
        <taxon>Agaricomycetes</taxon>
        <taxon>Agaricomycetidae</taxon>
        <taxon>Agaricales</taxon>
        <taxon>Marasmiineae</taxon>
        <taxon>Mycenaceae</taxon>
        <taxon>Mycena</taxon>
    </lineage>
</organism>